<feature type="transmembrane region" description="Helical" evidence="1">
    <location>
        <begin position="184"/>
        <end position="205"/>
    </location>
</feature>
<dbReference type="Proteomes" id="UP000177941">
    <property type="component" value="Unassembled WGS sequence"/>
</dbReference>
<sequence>MRLVILLAGSLLLLVIAWAHLWRLSDTPKGLYVDETSVGLNAATIAINGHDEHGEAWPTFFKAFGEYKNPISIYATALLFHMFGPSVFGLRFISALFFFLFLIGITLLSWKLFYQVFPVLFIVISAAFLPWFFPVSRIAFEVISQITIVIFSLFCIFEAYHGLYSTKTKLLYSFAGGSLTALSIYSYSTSKLLAFMTLALLIVVYTRKRTALLTLSAIVGFALFIAPYYAFSISHPGALTARFYSITYINNSALALHDKIYVFLHTYSYHFGINFLLLHGDTNFRQGTGYGGVLFVTVFIASIIGFITAFSNKKLHNKKYLVFLALLGLCTPIPAALTLLTAGIATRTLILGLIFLIFAGYGMQFLYKHHKAITWILCITLLAEIGAYVMNYFTIYANNTIPAFETYGLEQSLTIALQHQPEKIIVSPNTHASATNLAFHKLTIANPAAIPIFIAQPRPEQYSCVIFFLPDDLASISRSSLSFLDLTPKNSIPHLRCYL</sequence>
<dbReference type="AlphaFoldDB" id="A0A1G1XBQ0"/>
<accession>A0A1G1XBQ0</accession>
<feature type="transmembrane region" description="Helical" evidence="1">
    <location>
        <begin position="116"/>
        <end position="135"/>
    </location>
</feature>
<feature type="transmembrane region" description="Helical" evidence="1">
    <location>
        <begin position="260"/>
        <end position="278"/>
    </location>
</feature>
<feature type="transmembrane region" description="Helical" evidence="1">
    <location>
        <begin position="90"/>
        <end position="110"/>
    </location>
</feature>
<feature type="transmembrane region" description="Helical" evidence="1">
    <location>
        <begin position="142"/>
        <end position="164"/>
    </location>
</feature>
<proteinExistence type="predicted"/>
<protein>
    <recommendedName>
        <fullName evidence="4">Glycosyltransferase RgtA/B/C/D-like domain-containing protein</fullName>
    </recommendedName>
</protein>
<evidence type="ECO:0000313" key="2">
    <source>
        <dbReference type="EMBL" id="OGY37331.1"/>
    </source>
</evidence>
<dbReference type="EMBL" id="MHHS01000011">
    <property type="protein sequence ID" value="OGY37331.1"/>
    <property type="molecule type" value="Genomic_DNA"/>
</dbReference>
<feature type="transmembrane region" description="Helical" evidence="1">
    <location>
        <begin position="349"/>
        <end position="367"/>
    </location>
</feature>
<evidence type="ECO:0000256" key="1">
    <source>
        <dbReference type="SAM" id="Phobius"/>
    </source>
</evidence>
<evidence type="ECO:0000313" key="3">
    <source>
        <dbReference type="Proteomes" id="UP000177941"/>
    </source>
</evidence>
<gene>
    <name evidence="2" type="ORF">A3E36_02655</name>
</gene>
<comment type="caution">
    <text evidence="2">The sequence shown here is derived from an EMBL/GenBank/DDBJ whole genome shotgun (WGS) entry which is preliminary data.</text>
</comment>
<organism evidence="2 3">
    <name type="scientific">Candidatus Andersenbacteria bacterium RIFCSPHIGHO2_12_FULL_45_11b</name>
    <dbReference type="NCBI Taxonomy" id="1797282"/>
    <lineage>
        <taxon>Bacteria</taxon>
        <taxon>Candidatus Anderseniibacteriota</taxon>
    </lineage>
</organism>
<reference evidence="2 3" key="1">
    <citation type="journal article" date="2016" name="Nat. Commun.">
        <title>Thousands of microbial genomes shed light on interconnected biogeochemical processes in an aquifer system.</title>
        <authorList>
            <person name="Anantharaman K."/>
            <person name="Brown C.T."/>
            <person name="Hug L.A."/>
            <person name="Sharon I."/>
            <person name="Castelle C.J."/>
            <person name="Probst A.J."/>
            <person name="Thomas B.C."/>
            <person name="Singh A."/>
            <person name="Wilkins M.J."/>
            <person name="Karaoz U."/>
            <person name="Brodie E.L."/>
            <person name="Williams K.H."/>
            <person name="Hubbard S.S."/>
            <person name="Banfield J.F."/>
        </authorList>
    </citation>
    <scope>NUCLEOTIDE SEQUENCE [LARGE SCALE GENOMIC DNA]</scope>
</reference>
<feature type="transmembrane region" description="Helical" evidence="1">
    <location>
        <begin position="322"/>
        <end position="342"/>
    </location>
</feature>
<keyword evidence="1" id="KW-0472">Membrane</keyword>
<feature type="transmembrane region" description="Helical" evidence="1">
    <location>
        <begin position="290"/>
        <end position="310"/>
    </location>
</feature>
<evidence type="ECO:0008006" key="4">
    <source>
        <dbReference type="Google" id="ProtNLM"/>
    </source>
</evidence>
<feature type="transmembrane region" description="Helical" evidence="1">
    <location>
        <begin position="67"/>
        <end position="83"/>
    </location>
</feature>
<keyword evidence="1" id="KW-0812">Transmembrane</keyword>
<name>A0A1G1XBQ0_9BACT</name>
<feature type="transmembrane region" description="Helical" evidence="1">
    <location>
        <begin position="212"/>
        <end position="231"/>
    </location>
</feature>
<keyword evidence="1" id="KW-1133">Transmembrane helix</keyword>
<feature type="transmembrane region" description="Helical" evidence="1">
    <location>
        <begin position="373"/>
        <end position="393"/>
    </location>
</feature>